<reference evidence="2 3" key="1">
    <citation type="journal article" date="2019" name="Sci. Data">
        <title>Hybrid genome assembly and annotation of Danionella translucida.</title>
        <authorList>
            <person name="Kadobianskyi M."/>
            <person name="Schulze L."/>
            <person name="Schuelke M."/>
            <person name="Judkewitz B."/>
        </authorList>
    </citation>
    <scope>NUCLEOTIDE SEQUENCE [LARGE SCALE GENOMIC DNA]</scope>
    <source>
        <strain evidence="2 3">Bolton</strain>
    </source>
</reference>
<keyword evidence="3" id="KW-1185">Reference proteome</keyword>
<evidence type="ECO:0000313" key="3">
    <source>
        <dbReference type="Proteomes" id="UP000316079"/>
    </source>
</evidence>
<accession>A0A553Q7H4</accession>
<feature type="region of interest" description="Disordered" evidence="1">
    <location>
        <begin position="1"/>
        <end position="35"/>
    </location>
</feature>
<evidence type="ECO:0000256" key="1">
    <source>
        <dbReference type="SAM" id="MobiDB-lite"/>
    </source>
</evidence>
<comment type="caution">
    <text evidence="2">The sequence shown here is derived from an EMBL/GenBank/DDBJ whole genome shotgun (WGS) entry which is preliminary data.</text>
</comment>
<proteinExistence type="predicted"/>
<sequence length="96" mass="10352">MGTAAGKPLPPEEDHPISGETSSSPPPSLNNNTTVPHIVVTAPSRENLLGEKPSGLSIAEANKERRPTGKPVFVGRGRVIRGYAERQFLLRIYSHL</sequence>
<dbReference type="Proteomes" id="UP000316079">
    <property type="component" value="Unassembled WGS sequence"/>
</dbReference>
<name>A0A553Q7H4_9TELE</name>
<gene>
    <name evidence="2" type="ORF">DNTS_011907</name>
</gene>
<dbReference type="EMBL" id="SRMA01026256">
    <property type="protein sequence ID" value="TRY85880.1"/>
    <property type="molecule type" value="Genomic_DNA"/>
</dbReference>
<organism evidence="2 3">
    <name type="scientific">Danionella cerebrum</name>
    <dbReference type="NCBI Taxonomy" id="2873325"/>
    <lineage>
        <taxon>Eukaryota</taxon>
        <taxon>Metazoa</taxon>
        <taxon>Chordata</taxon>
        <taxon>Craniata</taxon>
        <taxon>Vertebrata</taxon>
        <taxon>Euteleostomi</taxon>
        <taxon>Actinopterygii</taxon>
        <taxon>Neopterygii</taxon>
        <taxon>Teleostei</taxon>
        <taxon>Ostariophysi</taxon>
        <taxon>Cypriniformes</taxon>
        <taxon>Danionidae</taxon>
        <taxon>Danioninae</taxon>
        <taxon>Danionella</taxon>
    </lineage>
</organism>
<protein>
    <submittedName>
        <fullName evidence="2">Uncharacterized protein</fullName>
    </submittedName>
</protein>
<dbReference type="AlphaFoldDB" id="A0A553Q7H4"/>
<evidence type="ECO:0000313" key="2">
    <source>
        <dbReference type="EMBL" id="TRY85880.1"/>
    </source>
</evidence>